<name>A0A2M7RPX0_9BACT</name>
<gene>
    <name evidence="1" type="ORF">COY61_00120</name>
</gene>
<evidence type="ECO:0000313" key="1">
    <source>
        <dbReference type="EMBL" id="PIZ01267.1"/>
    </source>
</evidence>
<dbReference type="AlphaFoldDB" id="A0A2M7RPX0"/>
<dbReference type="Proteomes" id="UP000229371">
    <property type="component" value="Unassembled WGS sequence"/>
</dbReference>
<proteinExistence type="predicted"/>
<dbReference type="EMBL" id="PFMI01000003">
    <property type="protein sequence ID" value="PIZ01267.1"/>
    <property type="molecule type" value="Genomic_DNA"/>
</dbReference>
<organism evidence="1 2">
    <name type="scientific">bacterium (Candidatus Gribaldobacteria) CG_4_10_14_0_8_um_filter_33_9</name>
    <dbReference type="NCBI Taxonomy" id="2014266"/>
    <lineage>
        <taxon>Bacteria</taxon>
        <taxon>Candidatus Gribaldobacteria</taxon>
    </lineage>
</organism>
<comment type="caution">
    <text evidence="1">The sequence shown here is derived from an EMBL/GenBank/DDBJ whole genome shotgun (WGS) entry which is preliminary data.</text>
</comment>
<sequence length="103" mass="12298">MRFEIKDEFKENTYNLMRRAGYVCLAENRETGEINYIRSLAPNGYPRFHIYLKKENKTLVFNLHLDQKRPIYKGTPAHSADYDGEVLEKEKQRIKQFIMRGIV</sequence>
<protein>
    <submittedName>
        <fullName evidence="1">Uncharacterized protein</fullName>
    </submittedName>
</protein>
<accession>A0A2M7RPX0</accession>
<evidence type="ECO:0000313" key="2">
    <source>
        <dbReference type="Proteomes" id="UP000229371"/>
    </source>
</evidence>
<reference evidence="2" key="1">
    <citation type="submission" date="2017-09" db="EMBL/GenBank/DDBJ databases">
        <title>Depth-based differentiation of microbial function through sediment-hosted aquifers and enrichment of novel symbionts in the deep terrestrial subsurface.</title>
        <authorList>
            <person name="Probst A.J."/>
            <person name="Ladd B."/>
            <person name="Jarett J.K."/>
            <person name="Geller-Mcgrath D.E."/>
            <person name="Sieber C.M.K."/>
            <person name="Emerson J.B."/>
            <person name="Anantharaman K."/>
            <person name="Thomas B.C."/>
            <person name="Malmstrom R."/>
            <person name="Stieglmeier M."/>
            <person name="Klingl A."/>
            <person name="Woyke T."/>
            <person name="Ryan C.M."/>
            <person name="Banfield J.F."/>
        </authorList>
    </citation>
    <scope>NUCLEOTIDE SEQUENCE [LARGE SCALE GENOMIC DNA]</scope>
</reference>